<feature type="compositionally biased region" description="Basic and acidic residues" evidence="12">
    <location>
        <begin position="61"/>
        <end position="89"/>
    </location>
</feature>
<evidence type="ECO:0000313" key="16">
    <source>
        <dbReference type="EMBL" id="KAG5176241.1"/>
    </source>
</evidence>
<accession>A0A835YKD8</accession>
<keyword evidence="11" id="KW-0175">Coiled coil</keyword>
<dbReference type="Pfam" id="PF00270">
    <property type="entry name" value="DEAD"/>
    <property type="match status" value="1"/>
</dbReference>
<feature type="compositionally biased region" description="Basic and acidic residues" evidence="12">
    <location>
        <begin position="795"/>
        <end position="809"/>
    </location>
</feature>
<keyword evidence="2" id="KW-0507">mRNA processing</keyword>
<gene>
    <name evidence="16" type="ORF">JKP88DRAFT_203156</name>
</gene>
<evidence type="ECO:0000256" key="10">
    <source>
        <dbReference type="PROSITE-ProRule" id="PRU00552"/>
    </source>
</evidence>
<dbReference type="GO" id="GO:0008380">
    <property type="term" value="P:RNA splicing"/>
    <property type="evidence" value="ECO:0007669"/>
    <property type="project" value="UniProtKB-KW"/>
</dbReference>
<evidence type="ECO:0000256" key="9">
    <source>
        <dbReference type="ARBA" id="ARBA00047984"/>
    </source>
</evidence>
<feature type="compositionally biased region" description="Polar residues" evidence="12">
    <location>
        <begin position="90"/>
        <end position="99"/>
    </location>
</feature>
<feature type="domain" description="DEAD-box RNA helicase Q" evidence="15">
    <location>
        <begin position="379"/>
        <end position="407"/>
    </location>
</feature>
<feature type="region of interest" description="Disordered" evidence="12">
    <location>
        <begin position="1"/>
        <end position="203"/>
    </location>
</feature>
<keyword evidence="7" id="KW-0508">mRNA splicing</keyword>
<evidence type="ECO:0000256" key="2">
    <source>
        <dbReference type="ARBA" id="ARBA00022664"/>
    </source>
</evidence>
<dbReference type="SMART" id="SM00487">
    <property type="entry name" value="DEXDc"/>
    <property type="match status" value="1"/>
</dbReference>
<dbReference type="Gene3D" id="3.40.50.300">
    <property type="entry name" value="P-loop containing nucleotide triphosphate hydrolases"/>
    <property type="match status" value="2"/>
</dbReference>
<dbReference type="InterPro" id="IPR027417">
    <property type="entry name" value="P-loop_NTPase"/>
</dbReference>
<keyword evidence="4" id="KW-0378">Hydrolase</keyword>
<evidence type="ECO:0000259" key="14">
    <source>
        <dbReference type="PROSITE" id="PS51194"/>
    </source>
</evidence>
<dbReference type="GO" id="GO:0003676">
    <property type="term" value="F:nucleic acid binding"/>
    <property type="evidence" value="ECO:0007669"/>
    <property type="project" value="InterPro"/>
</dbReference>
<evidence type="ECO:0000256" key="4">
    <source>
        <dbReference type="ARBA" id="ARBA00022801"/>
    </source>
</evidence>
<evidence type="ECO:0000256" key="12">
    <source>
        <dbReference type="SAM" id="MobiDB-lite"/>
    </source>
</evidence>
<comment type="similarity">
    <text evidence="8">Belongs to the DEAD box helicase family. DDX23/PRP28 subfamily.</text>
</comment>
<dbReference type="GO" id="GO:0006397">
    <property type="term" value="P:mRNA processing"/>
    <property type="evidence" value="ECO:0007669"/>
    <property type="project" value="UniProtKB-KW"/>
</dbReference>
<feature type="compositionally biased region" description="Basic and acidic residues" evidence="12">
    <location>
        <begin position="140"/>
        <end position="166"/>
    </location>
</feature>
<feature type="compositionally biased region" description="Basic and acidic residues" evidence="12">
    <location>
        <begin position="176"/>
        <end position="203"/>
    </location>
</feature>
<dbReference type="PROSITE" id="PS51194">
    <property type="entry name" value="HELICASE_CTER"/>
    <property type="match status" value="1"/>
</dbReference>
<dbReference type="Pfam" id="PF00271">
    <property type="entry name" value="Helicase_C"/>
    <property type="match status" value="1"/>
</dbReference>
<name>A0A835YKD8_9STRA</name>
<reference evidence="16" key="1">
    <citation type="submission" date="2021-02" db="EMBL/GenBank/DDBJ databases">
        <title>First Annotated Genome of the Yellow-green Alga Tribonema minus.</title>
        <authorList>
            <person name="Mahan K.M."/>
        </authorList>
    </citation>
    <scope>NUCLEOTIDE SEQUENCE</scope>
    <source>
        <strain evidence="16">UTEX B ZZ1240</strain>
    </source>
</reference>
<protein>
    <recommendedName>
        <fullName evidence="1">RNA helicase</fullName>
        <ecNumber evidence="1">3.6.4.13</ecNumber>
    </recommendedName>
</protein>
<feature type="coiled-coil region" evidence="11">
    <location>
        <begin position="289"/>
        <end position="329"/>
    </location>
</feature>
<evidence type="ECO:0000259" key="13">
    <source>
        <dbReference type="PROSITE" id="PS51192"/>
    </source>
</evidence>
<feature type="domain" description="Helicase C-terminal" evidence="14">
    <location>
        <begin position="640"/>
        <end position="787"/>
    </location>
</feature>
<feature type="compositionally biased region" description="Acidic residues" evidence="12">
    <location>
        <begin position="41"/>
        <end position="51"/>
    </location>
</feature>
<dbReference type="EMBL" id="JAFCMP010000539">
    <property type="protein sequence ID" value="KAG5176241.1"/>
    <property type="molecule type" value="Genomic_DNA"/>
</dbReference>
<dbReference type="GO" id="GO:0005524">
    <property type="term" value="F:ATP binding"/>
    <property type="evidence" value="ECO:0007669"/>
    <property type="project" value="UniProtKB-KW"/>
</dbReference>
<dbReference type="OrthoDB" id="196131at2759"/>
<dbReference type="SUPFAM" id="SSF52540">
    <property type="entry name" value="P-loop containing nucleoside triphosphate hydrolases"/>
    <property type="match status" value="1"/>
</dbReference>
<dbReference type="Proteomes" id="UP000664859">
    <property type="component" value="Unassembled WGS sequence"/>
</dbReference>
<dbReference type="GO" id="GO:0003724">
    <property type="term" value="F:RNA helicase activity"/>
    <property type="evidence" value="ECO:0007669"/>
    <property type="project" value="UniProtKB-EC"/>
</dbReference>
<organism evidence="16 17">
    <name type="scientific">Tribonema minus</name>
    <dbReference type="NCBI Taxonomy" id="303371"/>
    <lineage>
        <taxon>Eukaryota</taxon>
        <taxon>Sar</taxon>
        <taxon>Stramenopiles</taxon>
        <taxon>Ochrophyta</taxon>
        <taxon>PX clade</taxon>
        <taxon>Xanthophyceae</taxon>
        <taxon>Tribonematales</taxon>
        <taxon>Tribonemataceae</taxon>
        <taxon>Tribonema</taxon>
    </lineage>
</organism>
<keyword evidence="5 16" id="KW-0347">Helicase</keyword>
<dbReference type="InterPro" id="IPR001650">
    <property type="entry name" value="Helicase_C-like"/>
</dbReference>
<dbReference type="InterPro" id="IPR000629">
    <property type="entry name" value="RNA-helicase_DEAD-box_CS"/>
</dbReference>
<keyword evidence="17" id="KW-1185">Reference proteome</keyword>
<evidence type="ECO:0000256" key="8">
    <source>
        <dbReference type="ARBA" id="ARBA00037954"/>
    </source>
</evidence>
<proteinExistence type="inferred from homology"/>
<dbReference type="InterPro" id="IPR014001">
    <property type="entry name" value="Helicase_ATP-bd"/>
</dbReference>
<dbReference type="SMART" id="SM00490">
    <property type="entry name" value="HELICc"/>
    <property type="match status" value="1"/>
</dbReference>
<sequence>MKRERSDSPATNGSTAVTSSLSDEYPNGSAAAAKRAKAEPEELTPEQQEEIEAARMARIAARAEAKALARALARRDVKPPADAGRHTNGDAESNASGSTVGRHAKRVEPPSLEDLLAAKRAEQEGMQNFSAGKGKIAFKSKKEREAEAMARLQEKRKEASEARVESVARSGLGSSARERERERMRDREKDREQREERLQQREKERELEMIRKSYLGGQKNTKRVVKAADKFKAVFQFDWEAGDDTSQDYNPLYQQKAQINALYGRGYIAGIDMREQRKDSAFLNALMAKRQEEQRRLELEQGLSEADRRDRERARARELQRARQQAATEAVGSERASIGLRGAHWSEKPLSEMAERDWRIFREDFDIRVKGGKAPLPLRNWEEGKLAATIMEAIEELGYKEPSPIQRQAIPIGLQFRDLIGIAETGSGKTAAFCIPMLSYIMSLPPERIERTPDDGPLAIVMAPTRELAQQIEEECKKFAKFTGLRTACVVGGQDIEAQGFELRRGVEIVIGTPGRLNDCLEKHYLVLNQCTYVVLDEADRMIDLGFEEQVLAVLDGMGGALKSTDETEALQQEEDAKSGSGAVRVTSMFSATMPTAVERMAKKYLRHPAIVQIGDEDTGKNKRITQHVLFMSEAQKKAKLQEQLRSLKGDNKALIFVNTKKTADLLARQLEQSGFTGQVGVLHGGKTQDQREANLEDFRAGHVTLLVATDVASRGLDIPDVGTVLNYELPSKIETYCHRIGRTGRAGKDGVAISFITDKDEDIMYGLKAYLRSTESSVPDQLDRHPASQAPVGTRRDDGELVNRERKSVQYAKK</sequence>
<dbReference type="PROSITE" id="PS00039">
    <property type="entry name" value="DEAD_ATP_HELICASE"/>
    <property type="match status" value="1"/>
</dbReference>
<feature type="region of interest" description="Disordered" evidence="12">
    <location>
        <begin position="776"/>
        <end position="815"/>
    </location>
</feature>
<comment type="caution">
    <text evidence="16">The sequence shown here is derived from an EMBL/GenBank/DDBJ whole genome shotgun (WGS) entry which is preliminary data.</text>
</comment>
<comment type="catalytic activity">
    <reaction evidence="9">
        <text>ATP + H2O = ADP + phosphate + H(+)</text>
        <dbReference type="Rhea" id="RHEA:13065"/>
        <dbReference type="ChEBI" id="CHEBI:15377"/>
        <dbReference type="ChEBI" id="CHEBI:15378"/>
        <dbReference type="ChEBI" id="CHEBI:30616"/>
        <dbReference type="ChEBI" id="CHEBI:43474"/>
        <dbReference type="ChEBI" id="CHEBI:456216"/>
        <dbReference type="EC" id="3.6.4.13"/>
    </reaction>
</comment>
<keyword evidence="6" id="KW-0067">ATP-binding</keyword>
<keyword evidence="3" id="KW-0547">Nucleotide-binding</keyword>
<dbReference type="Pfam" id="PF25430">
    <property type="entry name" value="DDX23"/>
    <property type="match status" value="1"/>
</dbReference>
<evidence type="ECO:0000259" key="15">
    <source>
        <dbReference type="PROSITE" id="PS51195"/>
    </source>
</evidence>
<evidence type="ECO:0000313" key="17">
    <source>
        <dbReference type="Proteomes" id="UP000664859"/>
    </source>
</evidence>
<dbReference type="CDD" id="cd17945">
    <property type="entry name" value="DEADc_DDX23"/>
    <property type="match status" value="1"/>
</dbReference>
<dbReference type="PANTHER" id="PTHR47958">
    <property type="entry name" value="ATP-DEPENDENT RNA HELICASE DBP3"/>
    <property type="match status" value="1"/>
</dbReference>
<feature type="domain" description="Helicase ATP-binding" evidence="13">
    <location>
        <begin position="410"/>
        <end position="612"/>
    </location>
</feature>
<dbReference type="InterPro" id="IPR011545">
    <property type="entry name" value="DEAD/DEAH_box_helicase_dom"/>
</dbReference>
<evidence type="ECO:0000256" key="6">
    <source>
        <dbReference type="ARBA" id="ARBA00022840"/>
    </source>
</evidence>
<evidence type="ECO:0000256" key="7">
    <source>
        <dbReference type="ARBA" id="ARBA00023187"/>
    </source>
</evidence>
<evidence type="ECO:0000256" key="1">
    <source>
        <dbReference type="ARBA" id="ARBA00012552"/>
    </source>
</evidence>
<dbReference type="InterPro" id="IPR014014">
    <property type="entry name" value="RNA_helicase_DEAD_Q_motif"/>
</dbReference>
<dbReference type="PROSITE" id="PS51195">
    <property type="entry name" value="Q_MOTIF"/>
    <property type="match status" value="1"/>
</dbReference>
<dbReference type="EC" id="3.6.4.13" evidence="1"/>
<dbReference type="CDD" id="cd18787">
    <property type="entry name" value="SF2_C_DEAD"/>
    <property type="match status" value="1"/>
</dbReference>
<evidence type="ECO:0000256" key="11">
    <source>
        <dbReference type="SAM" id="Coils"/>
    </source>
</evidence>
<dbReference type="InterPro" id="IPR057479">
    <property type="entry name" value="PRP28/DDX23-like_helical"/>
</dbReference>
<dbReference type="AlphaFoldDB" id="A0A835YKD8"/>
<dbReference type="PROSITE" id="PS51192">
    <property type="entry name" value="HELICASE_ATP_BIND_1"/>
    <property type="match status" value="1"/>
</dbReference>
<dbReference type="GO" id="GO:0016787">
    <property type="term" value="F:hydrolase activity"/>
    <property type="evidence" value="ECO:0007669"/>
    <property type="project" value="UniProtKB-KW"/>
</dbReference>
<evidence type="ECO:0000256" key="5">
    <source>
        <dbReference type="ARBA" id="ARBA00022806"/>
    </source>
</evidence>
<feature type="compositionally biased region" description="Polar residues" evidence="12">
    <location>
        <begin position="8"/>
        <end position="22"/>
    </location>
</feature>
<evidence type="ECO:0000256" key="3">
    <source>
        <dbReference type="ARBA" id="ARBA00022741"/>
    </source>
</evidence>
<feature type="short sequence motif" description="Q motif" evidence="10">
    <location>
        <begin position="379"/>
        <end position="407"/>
    </location>
</feature>